<dbReference type="EMBL" id="FPJA01000004">
    <property type="protein sequence ID" value="SFW19657.1"/>
    <property type="molecule type" value="Genomic_DNA"/>
</dbReference>
<evidence type="ECO:0000313" key="5">
    <source>
        <dbReference type="Proteomes" id="UP000183843"/>
    </source>
</evidence>
<proteinExistence type="predicted"/>
<reference evidence="4" key="2">
    <citation type="submission" date="2016-11" db="EMBL/GenBank/DDBJ databases">
        <authorList>
            <person name="Varghese N."/>
            <person name="Submissions S."/>
        </authorList>
    </citation>
    <scope>NUCLEOTIDE SEQUENCE [LARGE SCALE GENOMIC DNA]</scope>
    <source>
        <strain evidence="4">C3</strain>
    </source>
</reference>
<dbReference type="Proteomes" id="UP000183843">
    <property type="component" value="Unassembled WGS sequence"/>
</dbReference>
<evidence type="ECO:0000256" key="1">
    <source>
        <dbReference type="SAM" id="Coils"/>
    </source>
</evidence>
<evidence type="ECO:0000313" key="4">
    <source>
        <dbReference type="Proteomes" id="UP000182958"/>
    </source>
</evidence>
<sequence>MARKVNYEEKISVLEAKIEKKQSEIKILKAKAVELKAQKTKIDYQDLIDYMQANKLTAEEVLACIKD</sequence>
<gene>
    <name evidence="3" type="ORF">SAMN02910323_0666</name>
    <name evidence="2" type="ORF">SAMN05216587_101559</name>
</gene>
<keyword evidence="4" id="KW-1185">Reference proteome</keyword>
<feature type="coiled-coil region" evidence="1">
    <location>
        <begin position="4"/>
        <end position="38"/>
    </location>
</feature>
<dbReference type="AlphaFoldDB" id="A0A1K1M9B0"/>
<name>A0A1K1M9B0_SELRU</name>
<dbReference type="EMBL" id="FOJX01000001">
    <property type="protein sequence ID" value="SFA74975.1"/>
    <property type="molecule type" value="Genomic_DNA"/>
</dbReference>
<organism evidence="3 4">
    <name type="scientific">Selenomonas ruminantium</name>
    <dbReference type="NCBI Taxonomy" id="971"/>
    <lineage>
        <taxon>Bacteria</taxon>
        <taxon>Bacillati</taxon>
        <taxon>Bacillota</taxon>
        <taxon>Negativicutes</taxon>
        <taxon>Selenomonadales</taxon>
        <taxon>Selenomonadaceae</taxon>
        <taxon>Selenomonas</taxon>
    </lineage>
</organism>
<evidence type="ECO:0008006" key="6">
    <source>
        <dbReference type="Google" id="ProtNLM"/>
    </source>
</evidence>
<protein>
    <recommendedName>
        <fullName evidence="6">Protein kinase</fullName>
    </recommendedName>
</protein>
<evidence type="ECO:0000313" key="3">
    <source>
        <dbReference type="EMBL" id="SFW19657.1"/>
    </source>
</evidence>
<reference evidence="3" key="3">
    <citation type="submission" date="2016-11" db="EMBL/GenBank/DDBJ databases">
        <authorList>
            <person name="Jaros S."/>
            <person name="Januszkiewicz K."/>
            <person name="Wedrychowicz H."/>
        </authorList>
    </citation>
    <scope>NUCLEOTIDE SEQUENCE [LARGE SCALE GENOMIC DNA]</scope>
    <source>
        <strain evidence="3">C3</strain>
    </source>
</reference>
<reference evidence="2 5" key="1">
    <citation type="submission" date="2016-10" db="EMBL/GenBank/DDBJ databases">
        <authorList>
            <person name="de Groot N.N."/>
        </authorList>
    </citation>
    <scope>NUCLEOTIDE SEQUENCE [LARGE SCALE GENOMIC DNA]</scope>
    <source>
        <strain evidence="2 5">L14</strain>
    </source>
</reference>
<dbReference type="RefSeq" id="WP_072305524.1">
    <property type="nucleotide sequence ID" value="NZ_FOJX01000001.1"/>
</dbReference>
<keyword evidence="1" id="KW-0175">Coiled coil</keyword>
<evidence type="ECO:0000313" key="2">
    <source>
        <dbReference type="EMBL" id="SFA74975.1"/>
    </source>
</evidence>
<accession>A0A1K1M9B0</accession>
<dbReference type="Proteomes" id="UP000182958">
    <property type="component" value="Unassembled WGS sequence"/>
</dbReference>